<keyword evidence="1" id="KW-0808">Transferase</keyword>
<dbReference type="GO" id="GO:0005524">
    <property type="term" value="F:ATP binding"/>
    <property type="evidence" value="ECO:0007669"/>
    <property type="project" value="UniProtKB-KW"/>
</dbReference>
<evidence type="ECO:0000256" key="4">
    <source>
        <dbReference type="ARBA" id="ARBA00022840"/>
    </source>
</evidence>
<evidence type="ECO:0000256" key="2">
    <source>
        <dbReference type="ARBA" id="ARBA00022741"/>
    </source>
</evidence>
<reference evidence="6" key="1">
    <citation type="journal article" date="2015" name="Nature">
        <title>Complex archaea that bridge the gap between prokaryotes and eukaryotes.</title>
        <authorList>
            <person name="Spang A."/>
            <person name="Saw J.H."/>
            <person name="Jorgensen S.L."/>
            <person name="Zaremba-Niedzwiedzka K."/>
            <person name="Martijn J."/>
            <person name="Lind A.E."/>
            <person name="van Eijk R."/>
            <person name="Schleper C."/>
            <person name="Guy L."/>
            <person name="Ettema T.J."/>
        </authorList>
    </citation>
    <scope>NUCLEOTIDE SEQUENCE</scope>
</reference>
<protein>
    <recommendedName>
        <fullName evidence="5">Clp1 P-loop domain-containing protein</fullName>
    </recommendedName>
</protein>
<dbReference type="GO" id="GO:0051731">
    <property type="term" value="F:polynucleotide 5'-hydroxyl-kinase activity"/>
    <property type="evidence" value="ECO:0007669"/>
    <property type="project" value="InterPro"/>
</dbReference>
<evidence type="ECO:0000256" key="1">
    <source>
        <dbReference type="ARBA" id="ARBA00022679"/>
    </source>
</evidence>
<evidence type="ECO:0000259" key="5">
    <source>
        <dbReference type="Pfam" id="PF16575"/>
    </source>
</evidence>
<feature type="domain" description="Clp1 P-loop" evidence="5">
    <location>
        <begin position="29"/>
        <end position="207"/>
    </location>
</feature>
<keyword evidence="2" id="KW-0547">Nucleotide-binding</keyword>
<dbReference type="Gene3D" id="3.40.50.300">
    <property type="entry name" value="P-loop containing nucleotide triphosphate hydrolases"/>
    <property type="match status" value="1"/>
</dbReference>
<name>A0A0F9MBL7_9ZZZZ</name>
<sequence>MTNNIKISPSWAELTHKLNKDKGIIMVIGASDTGKSTLVSYLARELYNKENKVCIIDGDVGQSIIGPPTTIGLAFIKSAIKFLHSIQPDLMFFVGSTSPIGHLLPTVVGMKKLLEKSIQNGMDITIINTTGLVSGQVAWELKYQKINLINPKHIIAIQRFREIEDILRPYKDKTQLRIHRLAVHEKVKHKSQEQRRLYREQRFKEYFRLSKEQEIHLDRITIINPYHISIPTENIFEKDKNIDKNNHTAQETIENNFQGRTDIPQVRQMDTLQGLLVGLNDEDNFTIGLGKVEKINLQRRTITLLTPLSDFTKLKTIRIGSIRLD</sequence>
<dbReference type="InterPro" id="IPR027417">
    <property type="entry name" value="P-loop_NTPase"/>
</dbReference>
<comment type="caution">
    <text evidence="6">The sequence shown here is derived from an EMBL/GenBank/DDBJ whole genome shotgun (WGS) entry which is preliminary data.</text>
</comment>
<proteinExistence type="predicted"/>
<dbReference type="EMBL" id="LAZR01009201">
    <property type="protein sequence ID" value="KKM74065.1"/>
    <property type="molecule type" value="Genomic_DNA"/>
</dbReference>
<keyword evidence="4" id="KW-0067">ATP-binding</keyword>
<evidence type="ECO:0000256" key="3">
    <source>
        <dbReference type="ARBA" id="ARBA00022777"/>
    </source>
</evidence>
<dbReference type="PANTHER" id="PTHR12755:SF3">
    <property type="entry name" value="POLYNUCLEOTIDE 5'-HYDROXYL-KINASE NOL9"/>
    <property type="match status" value="1"/>
</dbReference>
<evidence type="ECO:0000313" key="6">
    <source>
        <dbReference type="EMBL" id="KKM74065.1"/>
    </source>
</evidence>
<keyword evidence="3" id="KW-0418">Kinase</keyword>
<dbReference type="SUPFAM" id="SSF52540">
    <property type="entry name" value="P-loop containing nucleoside triphosphate hydrolases"/>
    <property type="match status" value="1"/>
</dbReference>
<dbReference type="PANTHER" id="PTHR12755">
    <property type="entry name" value="CLEAVAGE/POLYADENYLATION FACTOR IA SUBUNIT CLP1P"/>
    <property type="match status" value="1"/>
</dbReference>
<dbReference type="InterPro" id="IPR032319">
    <property type="entry name" value="CLP1_P"/>
</dbReference>
<dbReference type="CDD" id="cd01983">
    <property type="entry name" value="SIMIBI"/>
    <property type="match status" value="1"/>
</dbReference>
<organism evidence="6">
    <name type="scientific">marine sediment metagenome</name>
    <dbReference type="NCBI Taxonomy" id="412755"/>
    <lineage>
        <taxon>unclassified sequences</taxon>
        <taxon>metagenomes</taxon>
        <taxon>ecological metagenomes</taxon>
    </lineage>
</organism>
<dbReference type="Pfam" id="PF16575">
    <property type="entry name" value="CLP1_P"/>
    <property type="match status" value="1"/>
</dbReference>
<dbReference type="AlphaFoldDB" id="A0A0F9MBL7"/>
<accession>A0A0F9MBL7</accession>
<gene>
    <name evidence="6" type="ORF">LCGC14_1404130</name>
</gene>
<dbReference type="InterPro" id="IPR045116">
    <property type="entry name" value="Clp1/Grc3"/>
</dbReference>
<dbReference type="GO" id="GO:0006396">
    <property type="term" value="P:RNA processing"/>
    <property type="evidence" value="ECO:0007669"/>
    <property type="project" value="InterPro"/>
</dbReference>